<feature type="transmembrane region" description="Helical" evidence="9">
    <location>
        <begin position="20"/>
        <end position="50"/>
    </location>
</feature>
<evidence type="ECO:0000256" key="5">
    <source>
        <dbReference type="ARBA" id="ARBA00022692"/>
    </source>
</evidence>
<dbReference type="PANTHER" id="PTHR21716">
    <property type="entry name" value="TRANSMEMBRANE PROTEIN"/>
    <property type="match status" value="1"/>
</dbReference>
<evidence type="ECO:0000313" key="11">
    <source>
        <dbReference type="Proteomes" id="UP000596063"/>
    </source>
</evidence>
<evidence type="ECO:0000313" key="10">
    <source>
        <dbReference type="EMBL" id="QQD16885.1"/>
    </source>
</evidence>
<evidence type="ECO:0000256" key="3">
    <source>
        <dbReference type="ARBA" id="ARBA00022448"/>
    </source>
</evidence>
<dbReference type="EMBL" id="CP066167">
    <property type="protein sequence ID" value="QQD16885.1"/>
    <property type="molecule type" value="Genomic_DNA"/>
</dbReference>
<name>A0A7T4QY11_9GAMM</name>
<sequence>MLRILRSWFDRLFAEEESVVLLLMMLMGLLLFVVVGNMLIPIITSVVLAFMMQGLLARIMAMGASRWVAVLIAYLVFLTLFLGVLILLLPLVWQQAVNLVQELPTMLRKLQQLLLVLPERSELFTEAQIRDWMAMASNQVASVGQYVVSFSLAQLPNVLALMINVVLIPILVFFFLKDKALILDWLAGFLPSRRPLLTSVWEEMNDQVANYVRGKAVEIVIVGVVSYIAFAVMGLNYAALLALAVGLSVLIPYIGAAVVTVPVLLVAFLQWGWGSEFFTVCIVYGVIQALDGNVLVPLLFSEAVNMHPVAIIVAVLVFGGLWGFWGIFFAIPLATLFKAILYAWPRHNYRAGEAREAGPEEGGDEPLPQSDPSTN</sequence>
<feature type="region of interest" description="Disordered" evidence="8">
    <location>
        <begin position="353"/>
        <end position="375"/>
    </location>
</feature>
<keyword evidence="4" id="KW-1003">Cell membrane</keyword>
<keyword evidence="7 9" id="KW-0472">Membrane</keyword>
<dbReference type="RefSeq" id="WP_198568387.1">
    <property type="nucleotide sequence ID" value="NZ_CP066167.1"/>
</dbReference>
<dbReference type="Proteomes" id="UP000596063">
    <property type="component" value="Chromosome"/>
</dbReference>
<evidence type="ECO:0000256" key="6">
    <source>
        <dbReference type="ARBA" id="ARBA00022989"/>
    </source>
</evidence>
<feature type="transmembrane region" description="Helical" evidence="9">
    <location>
        <begin position="277"/>
        <end position="300"/>
    </location>
</feature>
<dbReference type="KEGG" id="snan:I6N98_10865"/>
<feature type="transmembrane region" description="Helical" evidence="9">
    <location>
        <begin position="306"/>
        <end position="337"/>
    </location>
</feature>
<evidence type="ECO:0000256" key="7">
    <source>
        <dbReference type="ARBA" id="ARBA00023136"/>
    </source>
</evidence>
<accession>A0A7T4QY11</accession>
<dbReference type="Pfam" id="PF01594">
    <property type="entry name" value="AI-2E_transport"/>
    <property type="match status" value="1"/>
</dbReference>
<dbReference type="AlphaFoldDB" id="A0A7T4QY11"/>
<keyword evidence="11" id="KW-1185">Reference proteome</keyword>
<evidence type="ECO:0000256" key="4">
    <source>
        <dbReference type="ARBA" id="ARBA00022475"/>
    </source>
</evidence>
<reference evidence="10 11" key="1">
    <citation type="submission" date="2020-12" db="EMBL/GenBank/DDBJ databases">
        <authorList>
            <person name="Shan Y."/>
        </authorList>
    </citation>
    <scope>NUCLEOTIDE SEQUENCE [LARGE SCALE GENOMIC DNA]</scope>
    <source>
        <strain evidence="11">csc3.9</strain>
    </source>
</reference>
<evidence type="ECO:0000256" key="9">
    <source>
        <dbReference type="SAM" id="Phobius"/>
    </source>
</evidence>
<gene>
    <name evidence="10" type="ORF">I6N98_10865</name>
</gene>
<keyword evidence="6 9" id="KW-1133">Transmembrane helix</keyword>
<evidence type="ECO:0000256" key="2">
    <source>
        <dbReference type="ARBA" id="ARBA00009773"/>
    </source>
</evidence>
<feature type="transmembrane region" description="Helical" evidence="9">
    <location>
        <begin position="71"/>
        <end position="93"/>
    </location>
</feature>
<dbReference type="GO" id="GO:0005886">
    <property type="term" value="C:plasma membrane"/>
    <property type="evidence" value="ECO:0007669"/>
    <property type="project" value="UniProtKB-SubCell"/>
</dbReference>
<keyword evidence="3" id="KW-0813">Transport</keyword>
<comment type="subcellular location">
    <subcellularLocation>
        <location evidence="1">Cell membrane</location>
        <topology evidence="1">Multi-pass membrane protein</topology>
    </subcellularLocation>
</comment>
<comment type="similarity">
    <text evidence="2">Belongs to the autoinducer-2 exporter (AI-2E) (TC 2.A.86) family.</text>
</comment>
<dbReference type="GO" id="GO:0055085">
    <property type="term" value="P:transmembrane transport"/>
    <property type="evidence" value="ECO:0007669"/>
    <property type="project" value="TreeGrafter"/>
</dbReference>
<feature type="transmembrane region" description="Helical" evidence="9">
    <location>
        <begin position="219"/>
        <end position="244"/>
    </location>
</feature>
<proteinExistence type="inferred from homology"/>
<feature type="transmembrane region" description="Helical" evidence="9">
    <location>
        <begin position="250"/>
        <end position="270"/>
    </location>
</feature>
<dbReference type="InterPro" id="IPR002549">
    <property type="entry name" value="AI-2E-like"/>
</dbReference>
<feature type="transmembrane region" description="Helical" evidence="9">
    <location>
        <begin position="158"/>
        <end position="176"/>
    </location>
</feature>
<protein>
    <submittedName>
        <fullName evidence="10">AI-2E family transporter</fullName>
    </submittedName>
</protein>
<organism evidence="10 11">
    <name type="scientific">Spongiibacter nanhainus</name>
    <dbReference type="NCBI Taxonomy" id="2794344"/>
    <lineage>
        <taxon>Bacteria</taxon>
        <taxon>Pseudomonadati</taxon>
        <taxon>Pseudomonadota</taxon>
        <taxon>Gammaproteobacteria</taxon>
        <taxon>Cellvibrionales</taxon>
        <taxon>Spongiibacteraceae</taxon>
        <taxon>Spongiibacter</taxon>
    </lineage>
</organism>
<evidence type="ECO:0000256" key="1">
    <source>
        <dbReference type="ARBA" id="ARBA00004651"/>
    </source>
</evidence>
<dbReference type="PANTHER" id="PTHR21716:SF53">
    <property type="entry name" value="PERMEASE PERM-RELATED"/>
    <property type="match status" value="1"/>
</dbReference>
<keyword evidence="5 9" id="KW-0812">Transmembrane</keyword>
<evidence type="ECO:0000256" key="8">
    <source>
        <dbReference type="SAM" id="MobiDB-lite"/>
    </source>
</evidence>